<dbReference type="InterPro" id="IPR002347">
    <property type="entry name" value="SDR_fam"/>
</dbReference>
<dbReference type="InterPro" id="IPR036291">
    <property type="entry name" value="NAD(P)-bd_dom_sf"/>
</dbReference>
<protein>
    <submittedName>
        <fullName evidence="1">SDR family oxidoreductase</fullName>
    </submittedName>
</protein>
<evidence type="ECO:0000313" key="1">
    <source>
        <dbReference type="EMBL" id="WTU77864.1"/>
    </source>
</evidence>
<dbReference type="SUPFAM" id="SSF51735">
    <property type="entry name" value="NAD(P)-binding Rossmann-fold domains"/>
    <property type="match status" value="1"/>
</dbReference>
<proteinExistence type="predicted"/>
<dbReference type="Gene3D" id="3.40.50.720">
    <property type="entry name" value="NAD(P)-binding Rossmann-like Domain"/>
    <property type="match status" value="1"/>
</dbReference>
<gene>
    <name evidence="1" type="ORF">OG327_33675</name>
</gene>
<organism evidence="1">
    <name type="scientific">Streptomyces sp. NBC_00049</name>
    <dbReference type="NCBI Taxonomy" id="2903617"/>
    <lineage>
        <taxon>Bacteria</taxon>
        <taxon>Bacillati</taxon>
        <taxon>Actinomycetota</taxon>
        <taxon>Actinomycetes</taxon>
        <taxon>Kitasatosporales</taxon>
        <taxon>Streptomycetaceae</taxon>
        <taxon>Streptomyces</taxon>
    </lineage>
</organism>
<dbReference type="EMBL" id="CP108264">
    <property type="protein sequence ID" value="WTU77864.1"/>
    <property type="molecule type" value="Genomic_DNA"/>
</dbReference>
<name>A0AAU2JZ33_9ACTN</name>
<dbReference type="AlphaFoldDB" id="A0AAU2JZ33"/>
<sequence>MDRPDGFSDKVAAAFGVGHGDLLSGLPGQFGIASGRITQPEEVADLVTFLLSDRAAGIHGADHIIDGGTLKDA</sequence>
<reference evidence="1" key="1">
    <citation type="submission" date="2022-10" db="EMBL/GenBank/DDBJ databases">
        <title>The complete genomes of actinobacterial strains from the NBC collection.</title>
        <authorList>
            <person name="Joergensen T.S."/>
            <person name="Alvarez Arevalo M."/>
            <person name="Sterndorff E.B."/>
            <person name="Faurdal D."/>
            <person name="Vuksanovic O."/>
            <person name="Mourched A.-S."/>
            <person name="Charusanti P."/>
            <person name="Shaw S."/>
            <person name="Blin K."/>
            <person name="Weber T."/>
        </authorList>
    </citation>
    <scope>NUCLEOTIDE SEQUENCE</scope>
    <source>
        <strain evidence="1">NBC_00049</strain>
    </source>
</reference>
<dbReference type="Pfam" id="PF13561">
    <property type="entry name" value="adh_short_C2"/>
    <property type="match status" value="1"/>
</dbReference>
<accession>A0AAU2JZ33</accession>